<comment type="caution">
    <text evidence="3">The sequence shown here is derived from an EMBL/GenBank/DDBJ whole genome shotgun (WGS) entry which is preliminary data.</text>
</comment>
<keyword evidence="1" id="KW-0175">Coiled coil</keyword>
<feature type="chain" id="PRO_5041261315" evidence="2">
    <location>
        <begin position="19"/>
        <end position="117"/>
    </location>
</feature>
<feature type="coiled-coil region" evidence="1">
    <location>
        <begin position="47"/>
        <end position="74"/>
    </location>
</feature>
<evidence type="ECO:0000256" key="1">
    <source>
        <dbReference type="SAM" id="Coils"/>
    </source>
</evidence>
<protein>
    <submittedName>
        <fullName evidence="3">Uncharacterized protein</fullName>
    </submittedName>
</protein>
<dbReference type="EMBL" id="JAUCMV010000001">
    <property type="protein sequence ID" value="KAK0422755.1"/>
    <property type="molecule type" value="Genomic_DNA"/>
</dbReference>
<accession>A0AA39IE67</accession>
<sequence>MFARLVLVCLSAFPKPLSFNVVQAAAVAQIRMFASGRDSKSAMESMLRRGKAMASEASERLKEALQKNAMTERKTVESVKGLAAKKVRDRAEVIKLTYKKRARQKAADKIHNAGRKI</sequence>
<keyword evidence="2" id="KW-0732">Signal</keyword>
<feature type="signal peptide" evidence="2">
    <location>
        <begin position="1"/>
        <end position="18"/>
    </location>
</feature>
<evidence type="ECO:0000313" key="3">
    <source>
        <dbReference type="EMBL" id="KAK0422755.1"/>
    </source>
</evidence>
<keyword evidence="4" id="KW-1185">Reference proteome</keyword>
<gene>
    <name evidence="3" type="ORF">QR680_007764</name>
</gene>
<dbReference type="Proteomes" id="UP001175271">
    <property type="component" value="Unassembled WGS sequence"/>
</dbReference>
<dbReference type="AlphaFoldDB" id="A0AA39IE67"/>
<name>A0AA39IE67_9BILA</name>
<evidence type="ECO:0000313" key="4">
    <source>
        <dbReference type="Proteomes" id="UP001175271"/>
    </source>
</evidence>
<evidence type="ECO:0000256" key="2">
    <source>
        <dbReference type="SAM" id="SignalP"/>
    </source>
</evidence>
<proteinExistence type="predicted"/>
<reference evidence="3" key="1">
    <citation type="submission" date="2023-06" db="EMBL/GenBank/DDBJ databases">
        <title>Genomic analysis of the entomopathogenic nematode Steinernema hermaphroditum.</title>
        <authorList>
            <person name="Schwarz E.M."/>
            <person name="Heppert J.K."/>
            <person name="Baniya A."/>
            <person name="Schwartz H.T."/>
            <person name="Tan C.-H."/>
            <person name="Antoshechkin I."/>
            <person name="Sternberg P.W."/>
            <person name="Goodrich-Blair H."/>
            <person name="Dillman A.R."/>
        </authorList>
    </citation>
    <scope>NUCLEOTIDE SEQUENCE</scope>
    <source>
        <strain evidence="3">PS9179</strain>
        <tissue evidence="3">Whole animal</tissue>
    </source>
</reference>
<organism evidence="3 4">
    <name type="scientific">Steinernema hermaphroditum</name>
    <dbReference type="NCBI Taxonomy" id="289476"/>
    <lineage>
        <taxon>Eukaryota</taxon>
        <taxon>Metazoa</taxon>
        <taxon>Ecdysozoa</taxon>
        <taxon>Nematoda</taxon>
        <taxon>Chromadorea</taxon>
        <taxon>Rhabditida</taxon>
        <taxon>Tylenchina</taxon>
        <taxon>Panagrolaimomorpha</taxon>
        <taxon>Strongyloidoidea</taxon>
        <taxon>Steinernematidae</taxon>
        <taxon>Steinernema</taxon>
    </lineage>
</organism>